<evidence type="ECO:0000256" key="4">
    <source>
        <dbReference type="ARBA" id="ARBA00022475"/>
    </source>
</evidence>
<dbReference type="GO" id="GO:0140326">
    <property type="term" value="F:ATPase-coupled intramembrane lipid transporter activity"/>
    <property type="evidence" value="ECO:0007669"/>
    <property type="project" value="UniProtKB-EC"/>
</dbReference>
<dbReference type="InterPro" id="IPR001757">
    <property type="entry name" value="P_typ_ATPase"/>
</dbReference>
<organism evidence="23 24">
    <name type="scientific">Planoprotostelium fungivorum</name>
    <dbReference type="NCBI Taxonomy" id="1890364"/>
    <lineage>
        <taxon>Eukaryota</taxon>
        <taxon>Amoebozoa</taxon>
        <taxon>Evosea</taxon>
        <taxon>Variosea</taxon>
        <taxon>Cavosteliida</taxon>
        <taxon>Cavosteliaceae</taxon>
        <taxon>Planoprotostelium</taxon>
    </lineage>
</organism>
<evidence type="ECO:0000256" key="19">
    <source>
        <dbReference type="SAM" id="MobiDB-lite"/>
    </source>
</evidence>
<evidence type="ECO:0000256" key="5">
    <source>
        <dbReference type="ARBA" id="ARBA00022553"/>
    </source>
</evidence>
<dbReference type="InterPro" id="IPR023298">
    <property type="entry name" value="ATPase_P-typ_TM_dom_sf"/>
</dbReference>
<dbReference type="FunFam" id="3.40.50.1000:FF:000014">
    <property type="entry name" value="Phospholipid-transporting ATPase"/>
    <property type="match status" value="1"/>
</dbReference>
<feature type="binding site" evidence="16">
    <location>
        <position position="544"/>
    </location>
    <ligand>
        <name>ATP</name>
        <dbReference type="ChEBI" id="CHEBI:30616"/>
    </ligand>
</feature>
<keyword evidence="5" id="KW-0597">Phosphoprotein</keyword>
<feature type="binding site" evidence="16">
    <location>
        <position position="945"/>
    </location>
    <ligand>
        <name>ATP</name>
        <dbReference type="ChEBI" id="CHEBI:30616"/>
    </ligand>
</feature>
<evidence type="ECO:0000256" key="13">
    <source>
        <dbReference type="ARBA" id="ARBA00023136"/>
    </source>
</evidence>
<dbReference type="SUPFAM" id="SSF81653">
    <property type="entry name" value="Calcium ATPase, transduction domain A"/>
    <property type="match status" value="1"/>
</dbReference>
<feature type="binding site" evidence="16">
    <location>
        <position position="543"/>
    </location>
    <ligand>
        <name>ATP</name>
        <dbReference type="ChEBI" id="CHEBI:30616"/>
    </ligand>
</feature>
<reference evidence="23 24" key="1">
    <citation type="journal article" date="2018" name="Genome Biol. Evol.">
        <title>Multiple Roots of Fruiting Body Formation in Amoebozoa.</title>
        <authorList>
            <person name="Hillmann F."/>
            <person name="Forbes G."/>
            <person name="Novohradska S."/>
            <person name="Ferling I."/>
            <person name="Riege K."/>
            <person name="Groth M."/>
            <person name="Westermann M."/>
            <person name="Marz M."/>
            <person name="Spaller T."/>
            <person name="Winckler T."/>
            <person name="Schaap P."/>
            <person name="Glockner G."/>
        </authorList>
    </citation>
    <scope>NUCLEOTIDE SEQUENCE [LARGE SCALE GENOMIC DNA]</scope>
    <source>
        <strain evidence="23 24">Jena</strain>
    </source>
</reference>
<evidence type="ECO:0000259" key="20">
    <source>
        <dbReference type="Pfam" id="PF00122"/>
    </source>
</evidence>
<evidence type="ECO:0000256" key="1">
    <source>
        <dbReference type="ARBA" id="ARBA00004141"/>
    </source>
</evidence>
<feature type="transmembrane region" description="Helical" evidence="18">
    <location>
        <begin position="195"/>
        <end position="221"/>
    </location>
</feature>
<feature type="binding site" evidence="17">
    <location>
        <position position="971"/>
    </location>
    <ligand>
        <name>Mg(2+)</name>
        <dbReference type="ChEBI" id="CHEBI:18420"/>
    </ligand>
</feature>
<evidence type="ECO:0000256" key="2">
    <source>
        <dbReference type="ARBA" id="ARBA00004236"/>
    </source>
</evidence>
<feature type="domain" description="P-type ATPase C-terminal" evidence="22">
    <location>
        <begin position="992"/>
        <end position="1259"/>
    </location>
</feature>
<dbReference type="InterPro" id="IPR032631">
    <property type="entry name" value="P-type_ATPase_N"/>
</dbReference>
<dbReference type="GO" id="GO:0005886">
    <property type="term" value="C:plasma membrane"/>
    <property type="evidence" value="ECO:0007669"/>
    <property type="project" value="UniProtKB-SubCell"/>
</dbReference>
<feature type="active site" description="4-aspartylphosphate intermediate" evidence="15">
    <location>
        <position position="543"/>
    </location>
</feature>
<dbReference type="SFLD" id="SFLDG00002">
    <property type="entry name" value="C1.7:_P-type_atpase_like"/>
    <property type="match status" value="1"/>
</dbReference>
<feature type="binding site" evidence="16">
    <location>
        <position position="833"/>
    </location>
    <ligand>
        <name>ATP</name>
        <dbReference type="ChEBI" id="CHEBI:30616"/>
    </ligand>
</feature>
<keyword evidence="6 18" id="KW-0812">Transmembrane</keyword>
<evidence type="ECO:0000313" key="24">
    <source>
        <dbReference type="Proteomes" id="UP000241769"/>
    </source>
</evidence>
<dbReference type="SUPFAM" id="SSF81660">
    <property type="entry name" value="Metal cation-transporting ATPase, ATP-binding domain N"/>
    <property type="match status" value="1"/>
</dbReference>
<evidence type="ECO:0000256" key="8">
    <source>
        <dbReference type="ARBA" id="ARBA00022741"/>
    </source>
</evidence>
<dbReference type="InterPro" id="IPR032630">
    <property type="entry name" value="P_typ_ATPase_c"/>
</dbReference>
<dbReference type="NCBIfam" id="TIGR01494">
    <property type="entry name" value="ATPase_P-type"/>
    <property type="match status" value="2"/>
</dbReference>
<comment type="subcellular location">
    <subcellularLocation>
        <location evidence="2">Cell membrane</location>
    </subcellularLocation>
    <subcellularLocation>
        <location evidence="1 18">Membrane</location>
        <topology evidence="1 18">Multi-pass membrane protein</topology>
    </subcellularLocation>
</comment>
<evidence type="ECO:0000259" key="22">
    <source>
        <dbReference type="Pfam" id="PF16212"/>
    </source>
</evidence>
<keyword evidence="10 17" id="KW-0460">Magnesium</keyword>
<dbReference type="GO" id="GO:0005524">
    <property type="term" value="F:ATP binding"/>
    <property type="evidence" value="ECO:0007669"/>
    <property type="project" value="UniProtKB-UniRule"/>
</dbReference>
<feature type="binding site" evidence="16">
    <location>
        <position position="974"/>
    </location>
    <ligand>
        <name>ATP</name>
        <dbReference type="ChEBI" id="CHEBI:30616"/>
    </ligand>
</feature>
<keyword evidence="8 16" id="KW-0547">Nucleotide-binding</keyword>
<dbReference type="InterPro" id="IPR008250">
    <property type="entry name" value="ATPase_P-typ_transduc_dom_A_sf"/>
</dbReference>
<dbReference type="SFLD" id="SFLDS00003">
    <property type="entry name" value="Haloacid_Dehalogenase"/>
    <property type="match status" value="1"/>
</dbReference>
<feature type="binding site" evidence="17">
    <location>
        <position position="975"/>
    </location>
    <ligand>
        <name>Mg(2+)</name>
        <dbReference type="ChEBI" id="CHEBI:18420"/>
    </ligand>
</feature>
<dbReference type="InterPro" id="IPR036412">
    <property type="entry name" value="HAD-like_sf"/>
</dbReference>
<feature type="region of interest" description="Disordered" evidence="19">
    <location>
        <begin position="1"/>
        <end position="20"/>
    </location>
</feature>
<keyword evidence="7 17" id="KW-0479">Metal-binding</keyword>
<evidence type="ECO:0000256" key="11">
    <source>
        <dbReference type="ARBA" id="ARBA00022967"/>
    </source>
</evidence>
<dbReference type="PANTHER" id="PTHR24092:SF150">
    <property type="entry name" value="PHOSPHOLIPID-TRANSPORTING ATPASE"/>
    <property type="match status" value="1"/>
</dbReference>
<evidence type="ECO:0000256" key="18">
    <source>
        <dbReference type="RuleBase" id="RU362033"/>
    </source>
</evidence>
<dbReference type="NCBIfam" id="TIGR01652">
    <property type="entry name" value="ATPase-Plipid"/>
    <property type="match status" value="1"/>
</dbReference>
<dbReference type="Gene3D" id="2.70.150.10">
    <property type="entry name" value="Calcium-transporting ATPase, cytoplasmic transduction domain A"/>
    <property type="match status" value="1"/>
</dbReference>
<keyword evidence="11 18" id="KW-1278">Translocase</keyword>
<dbReference type="SFLD" id="SFLDF00027">
    <property type="entry name" value="p-type_atpase"/>
    <property type="match status" value="1"/>
</dbReference>
<dbReference type="Pfam" id="PF16212">
    <property type="entry name" value="PhoLip_ATPase_C"/>
    <property type="match status" value="1"/>
</dbReference>
<feature type="transmembrane region" description="Helical" evidence="18">
    <location>
        <begin position="1121"/>
        <end position="1143"/>
    </location>
</feature>
<gene>
    <name evidence="23" type="ORF">PROFUN_07725</name>
</gene>
<feature type="transmembrane region" description="Helical" evidence="18">
    <location>
        <begin position="1189"/>
        <end position="1210"/>
    </location>
</feature>
<dbReference type="Proteomes" id="UP000241769">
    <property type="component" value="Unassembled WGS sequence"/>
</dbReference>
<feature type="transmembrane region" description="Helical" evidence="18">
    <location>
        <begin position="1056"/>
        <end position="1075"/>
    </location>
</feature>
<feature type="binding site" evidence="16">
    <location>
        <position position="951"/>
    </location>
    <ligand>
        <name>ATP</name>
        <dbReference type="ChEBI" id="CHEBI:30616"/>
    </ligand>
</feature>
<evidence type="ECO:0000256" key="9">
    <source>
        <dbReference type="ARBA" id="ARBA00022840"/>
    </source>
</evidence>
<feature type="binding site" evidence="16">
    <location>
        <position position="832"/>
    </location>
    <ligand>
        <name>ATP</name>
        <dbReference type="ChEBI" id="CHEBI:30616"/>
    </ligand>
</feature>
<feature type="binding site" evidence="16">
    <location>
        <position position="695"/>
    </location>
    <ligand>
        <name>ATP</name>
        <dbReference type="ChEBI" id="CHEBI:30616"/>
    </ligand>
</feature>
<keyword evidence="13 18" id="KW-0472">Membrane</keyword>
<feature type="binding site" evidence="16">
    <location>
        <position position="718"/>
    </location>
    <ligand>
        <name>ATP</name>
        <dbReference type="ChEBI" id="CHEBI:30616"/>
    </ligand>
</feature>
<protein>
    <recommendedName>
        <fullName evidence="18">Phospholipid-transporting ATPase</fullName>
        <ecNumber evidence="18">7.6.2.1</ecNumber>
    </recommendedName>
</protein>
<evidence type="ECO:0000256" key="12">
    <source>
        <dbReference type="ARBA" id="ARBA00022989"/>
    </source>
</evidence>
<dbReference type="GO" id="GO:0016887">
    <property type="term" value="F:ATP hydrolysis activity"/>
    <property type="evidence" value="ECO:0007669"/>
    <property type="project" value="InterPro"/>
</dbReference>
<evidence type="ECO:0000256" key="10">
    <source>
        <dbReference type="ARBA" id="ARBA00022842"/>
    </source>
</evidence>
<dbReference type="SUPFAM" id="SSF56784">
    <property type="entry name" value="HAD-like"/>
    <property type="match status" value="1"/>
</dbReference>
<feature type="transmembrane region" description="Helical" evidence="18">
    <location>
        <begin position="1155"/>
        <end position="1177"/>
    </location>
</feature>
<dbReference type="SUPFAM" id="SSF81665">
    <property type="entry name" value="Calcium ATPase, transmembrane domain M"/>
    <property type="match status" value="1"/>
</dbReference>
<comment type="cofactor">
    <cofactor evidence="17">
        <name>Mg(2+)</name>
        <dbReference type="ChEBI" id="CHEBI:18420"/>
    </cofactor>
</comment>
<dbReference type="Pfam" id="PF16209">
    <property type="entry name" value="PhoLip_ATPase_N"/>
    <property type="match status" value="1"/>
</dbReference>
<dbReference type="InterPro" id="IPR023299">
    <property type="entry name" value="ATPase_P-typ_cyto_dom_N"/>
</dbReference>
<feature type="transmembrane region" description="Helical" evidence="18">
    <location>
        <begin position="233"/>
        <end position="252"/>
    </location>
</feature>
<dbReference type="InterPro" id="IPR059000">
    <property type="entry name" value="ATPase_P-type_domA"/>
</dbReference>
<evidence type="ECO:0000256" key="16">
    <source>
        <dbReference type="PIRSR" id="PIRSR606539-2"/>
    </source>
</evidence>
<evidence type="ECO:0000256" key="17">
    <source>
        <dbReference type="PIRSR" id="PIRSR606539-3"/>
    </source>
</evidence>
<dbReference type="InParanoid" id="A0A2P6N1H4"/>
<sequence>MTESAFSTKESDSYPGTGDNLQIVHSVDAGVRTRTRGRREIDLSTYLRIKKNVDRFGEDIEEREWREGGSGVFAMKEPIGGQEMPLLLASSESKPVALTPSYLCYSREETLRGSDITSSTILVSILEETTRVGESAFRLRVIAWQNHVPRKLPDTSQVPAESTEDVEQDIRIIYPNSAEGNQFINNSIRTAKYNFLTFIPLFLFEQFMRWANVYFLIIIGLQQIPGISPTGRWTTLGTLSVVMTFTAIKEIYEDLKRHRQDRVTNKKGTQVIRGGVVIDTVWKKIAVGDIVKVENRSYIPADLILLSSSEPSGLCYVETANLDGETNLKSKQAIPETTHLVDLEAINRGLAGSLCKAELPNSRLYNFSGSLQMGGQLFSLEAKQTLLRGSMLRNTKWIYGLVVYTGKETKLMKNSAPSSIKKSNVEQTANKQIVYMLILLIAISILCTIGYAGWLRRNSRDHWYLELERNGSGAFMAFLTFVILYNNFIPISLYVSVELVKLGQAYFMNNDAQMYDPISDTPAQARTSNLNEELGQVEYIFSDKTGTLTCNKMEFKRYNFKLKFQVEIFQMLLRRRQEKRNSNFPSIFDDHPQLTHSNNIDWYDQTLFEALGRKGQDDASTTAIEAMRLLSVCHTVIPEETDNGIVYQASSPDEAALVKAAKFFGYNFHKRTPKSVSIRVGGADVTYQVLNVLEFTNERKRMSVIVRDADYRITLYTKGADSVIYERLAADNVHAISTRKHLDEFAAEGLRTLCLAKLDISQEDYEVWQTLYHKASTKIGNREAELARVAEMIEKNLFLIGATAVEDQLQQGVPETIATLAKAGIKIWVLTGDKQETAINIGYSCRLLTNSMDLMILNKDTEETTRAKMDQYLDKYANYASFSDKKEGWGGLFANREYDQVTPPNDEHPLALIIDGSTLHFALNDNLKMKLLTLATKCKAVICCRVTPGQKAAVVRLVRQNLNAITLAIGDGANDEAHVGVGISGEEGLQAARASDYAIAQFRFLRRLLLVHGHNAYRKVSKLILYSFYKNVLLYLIQFWFTMNNGFSGQSLFERWTIAMYNVLFTLLPAVIFGIGDREVSDKMIEKFPELYRSGIQSKYVSHDSSQYHFIYDLKFNNWTFWSWIVNAVFHSLLAFFIPYFAMRHDVIEANGQNLGLWGFGSVVFSCAVLIVSLKLALETRTWNWIFQISLYGSMGMWIVWLLAYGSLWSKQISIGVDLYKVGWHFLDTPYYYFLLLLVAVVALYRDVAWKYLKRTHDPNPYHIVQELQYLKKKNVYDITLDLPEEVIIEAKAE</sequence>
<evidence type="ECO:0000256" key="3">
    <source>
        <dbReference type="ARBA" id="ARBA00008109"/>
    </source>
</evidence>
<keyword evidence="24" id="KW-1185">Reference proteome</keyword>
<dbReference type="EC" id="7.6.2.1" evidence="18"/>
<dbReference type="GO" id="GO:0045332">
    <property type="term" value="P:phospholipid translocation"/>
    <property type="evidence" value="ECO:0007669"/>
    <property type="project" value="TreeGrafter"/>
</dbReference>
<dbReference type="GO" id="GO:0000287">
    <property type="term" value="F:magnesium ion binding"/>
    <property type="evidence" value="ECO:0007669"/>
    <property type="project" value="UniProtKB-UniRule"/>
</dbReference>
<dbReference type="GO" id="GO:0005802">
    <property type="term" value="C:trans-Golgi network"/>
    <property type="evidence" value="ECO:0007669"/>
    <property type="project" value="TreeGrafter"/>
</dbReference>
<dbReference type="InterPro" id="IPR006539">
    <property type="entry name" value="P-type_ATPase_IV"/>
</dbReference>
<keyword evidence="12 18" id="KW-1133">Transmembrane helix</keyword>
<dbReference type="PROSITE" id="PS00154">
    <property type="entry name" value="ATPASE_E1_E2"/>
    <property type="match status" value="1"/>
</dbReference>
<feature type="domain" description="P-type ATPase N-terminal" evidence="21">
    <location>
        <begin position="177"/>
        <end position="236"/>
    </location>
</feature>
<keyword evidence="4" id="KW-1003">Cell membrane</keyword>
<evidence type="ECO:0000256" key="14">
    <source>
        <dbReference type="ARBA" id="ARBA00034036"/>
    </source>
</evidence>
<feature type="transmembrane region" description="Helical" evidence="18">
    <location>
        <begin position="1023"/>
        <end position="1041"/>
    </location>
</feature>
<comment type="caution">
    <text evidence="23">The sequence shown here is derived from an EMBL/GenBank/DDBJ whole genome shotgun (WGS) entry which is preliminary data.</text>
</comment>
<dbReference type="FunFam" id="2.70.150.10:FF:000021">
    <property type="entry name" value="Phospholipid-transporting ATPase"/>
    <property type="match status" value="1"/>
</dbReference>
<comment type="catalytic activity">
    <reaction evidence="14 18">
        <text>ATP + H2O + phospholipidSide 1 = ADP + phosphate + phospholipidSide 2.</text>
        <dbReference type="EC" id="7.6.2.1"/>
    </reaction>
</comment>
<evidence type="ECO:0000259" key="21">
    <source>
        <dbReference type="Pfam" id="PF16209"/>
    </source>
</evidence>
<feature type="binding site" evidence="16">
    <location>
        <position position="751"/>
    </location>
    <ligand>
        <name>ATP</name>
        <dbReference type="ChEBI" id="CHEBI:30616"/>
    </ligand>
</feature>
<evidence type="ECO:0000256" key="6">
    <source>
        <dbReference type="ARBA" id="ARBA00022692"/>
    </source>
</evidence>
<dbReference type="Pfam" id="PF00122">
    <property type="entry name" value="E1-E2_ATPase"/>
    <property type="match status" value="1"/>
</dbReference>
<feature type="binding site" evidence="16">
    <location>
        <position position="831"/>
    </location>
    <ligand>
        <name>ATP</name>
        <dbReference type="ChEBI" id="CHEBI:30616"/>
    </ligand>
</feature>
<dbReference type="FunFam" id="3.40.1110.10:FF:000087">
    <property type="entry name" value="Phospholipid-transporting ATPase"/>
    <property type="match status" value="1"/>
</dbReference>
<feature type="binding site" evidence="17">
    <location>
        <position position="543"/>
    </location>
    <ligand>
        <name>Mg(2+)</name>
        <dbReference type="ChEBI" id="CHEBI:18420"/>
    </ligand>
</feature>
<feature type="binding site" evidence="17">
    <location>
        <position position="545"/>
    </location>
    <ligand>
        <name>Mg(2+)</name>
        <dbReference type="ChEBI" id="CHEBI:18420"/>
    </ligand>
</feature>
<dbReference type="FunFam" id="3.40.50.1000:FF:000001">
    <property type="entry name" value="Phospholipid-transporting ATPase IC"/>
    <property type="match status" value="1"/>
</dbReference>
<feature type="transmembrane region" description="Helical" evidence="18">
    <location>
        <begin position="433"/>
        <end position="454"/>
    </location>
</feature>
<proteinExistence type="inferred from homology"/>
<dbReference type="InterPro" id="IPR044492">
    <property type="entry name" value="P_typ_ATPase_HD_dom"/>
</dbReference>
<dbReference type="PANTHER" id="PTHR24092">
    <property type="entry name" value="PROBABLE PHOSPHOLIPID-TRANSPORTING ATPASE"/>
    <property type="match status" value="1"/>
</dbReference>
<accession>A0A2P6N1H4</accession>
<dbReference type="InterPro" id="IPR018303">
    <property type="entry name" value="ATPase_P-typ_P_site"/>
</dbReference>
<feature type="binding site" evidence="16">
    <location>
        <position position="545"/>
    </location>
    <ligand>
        <name>ATP</name>
        <dbReference type="ChEBI" id="CHEBI:30616"/>
    </ligand>
</feature>
<dbReference type="OrthoDB" id="377733at2759"/>
<evidence type="ECO:0000256" key="15">
    <source>
        <dbReference type="PIRSR" id="PIRSR606539-1"/>
    </source>
</evidence>
<feature type="transmembrane region" description="Helical" evidence="18">
    <location>
        <begin position="474"/>
        <end position="495"/>
    </location>
</feature>
<feature type="binding site" evidence="16">
    <location>
        <position position="975"/>
    </location>
    <ligand>
        <name>ATP</name>
        <dbReference type="ChEBI" id="CHEBI:30616"/>
    </ligand>
</feature>
<dbReference type="Pfam" id="PF13246">
    <property type="entry name" value="Cation_ATPase"/>
    <property type="match status" value="1"/>
</dbReference>
<name>A0A2P6N1H4_9EUKA</name>
<evidence type="ECO:0000313" key="23">
    <source>
        <dbReference type="EMBL" id="PRP77783.1"/>
    </source>
</evidence>
<dbReference type="EMBL" id="MDYQ01000254">
    <property type="protein sequence ID" value="PRP77783.1"/>
    <property type="molecule type" value="Genomic_DNA"/>
</dbReference>
<dbReference type="CDD" id="cd02073">
    <property type="entry name" value="P-type_ATPase_APLT_Dnf-like"/>
    <property type="match status" value="1"/>
</dbReference>
<dbReference type="STRING" id="1890364.A0A2P6N1H4"/>
<dbReference type="Gene3D" id="3.40.50.1000">
    <property type="entry name" value="HAD superfamily/HAD-like"/>
    <property type="match status" value="1"/>
</dbReference>
<feature type="binding site" evidence="16">
    <location>
        <position position="654"/>
    </location>
    <ligand>
        <name>ATP</name>
        <dbReference type="ChEBI" id="CHEBI:30616"/>
    </ligand>
</feature>
<feature type="domain" description="P-type ATPase A" evidence="20">
    <location>
        <begin position="266"/>
        <end position="411"/>
    </location>
</feature>
<comment type="similarity">
    <text evidence="3 18">Belongs to the cation transport ATPase (P-type) (TC 3.A.3) family. Type IV subfamily.</text>
</comment>
<evidence type="ECO:0000256" key="7">
    <source>
        <dbReference type="ARBA" id="ARBA00022723"/>
    </source>
</evidence>
<dbReference type="InterPro" id="IPR023214">
    <property type="entry name" value="HAD_sf"/>
</dbReference>
<keyword evidence="9 16" id="KW-0067">ATP-binding</keyword>
<feature type="transmembrane region" description="Helical" evidence="18">
    <location>
        <begin position="1230"/>
        <end position="1248"/>
    </location>
</feature>
<dbReference type="Gene3D" id="3.40.1110.10">
    <property type="entry name" value="Calcium-transporting ATPase, cytoplasmic domain N"/>
    <property type="match status" value="1"/>
</dbReference>